<evidence type="ECO:0000256" key="6">
    <source>
        <dbReference type="ARBA" id="ARBA00023237"/>
    </source>
</evidence>
<dbReference type="GO" id="GO:0071709">
    <property type="term" value="P:membrane assembly"/>
    <property type="evidence" value="ECO:0007669"/>
    <property type="project" value="InterPro"/>
</dbReference>
<keyword evidence="3" id="KW-0812">Transmembrane</keyword>
<dbReference type="PANTHER" id="PTHR12815:SF47">
    <property type="entry name" value="TRANSLOCATION AND ASSEMBLY MODULE SUBUNIT TAMA"/>
    <property type="match status" value="1"/>
</dbReference>
<dbReference type="Gene3D" id="2.40.160.50">
    <property type="entry name" value="membrane protein fhac: a member of the omp85/tpsb transporter family"/>
    <property type="match status" value="1"/>
</dbReference>
<keyword evidence="4 7" id="KW-0732">Signal</keyword>
<organism evidence="9 10">
    <name type="scientific">Porphyromonas circumdentaria</name>
    <dbReference type="NCBI Taxonomy" id="29524"/>
    <lineage>
        <taxon>Bacteria</taxon>
        <taxon>Pseudomonadati</taxon>
        <taxon>Bacteroidota</taxon>
        <taxon>Bacteroidia</taxon>
        <taxon>Bacteroidales</taxon>
        <taxon>Porphyromonadaceae</taxon>
        <taxon>Porphyromonas</taxon>
    </lineage>
</organism>
<evidence type="ECO:0000256" key="2">
    <source>
        <dbReference type="ARBA" id="ARBA00022452"/>
    </source>
</evidence>
<dbReference type="PANTHER" id="PTHR12815">
    <property type="entry name" value="SORTING AND ASSEMBLY MACHINERY SAMM50 PROTEIN FAMILY MEMBER"/>
    <property type="match status" value="1"/>
</dbReference>
<dbReference type="GO" id="GO:0019867">
    <property type="term" value="C:outer membrane"/>
    <property type="evidence" value="ECO:0007669"/>
    <property type="project" value="InterPro"/>
</dbReference>
<dbReference type="InterPro" id="IPR010827">
    <property type="entry name" value="BamA/TamA_POTRA"/>
</dbReference>
<name>A0A1T4L047_9PORP</name>
<dbReference type="InterPro" id="IPR023707">
    <property type="entry name" value="OM_assembly_BamA"/>
</dbReference>
<comment type="subcellular location">
    <subcellularLocation>
        <location evidence="1">Membrane</location>
    </subcellularLocation>
</comment>
<keyword evidence="10" id="KW-1185">Reference proteome</keyword>
<keyword evidence="6" id="KW-0998">Cell outer membrane</keyword>
<dbReference type="InterPro" id="IPR039910">
    <property type="entry name" value="D15-like"/>
</dbReference>
<feature type="domain" description="POTRA" evidence="8">
    <location>
        <begin position="324"/>
        <end position="405"/>
    </location>
</feature>
<dbReference type="Gene3D" id="3.10.20.310">
    <property type="entry name" value="membrane protein fhac"/>
    <property type="match status" value="4"/>
</dbReference>
<keyword evidence="2" id="KW-1134">Transmembrane beta strand</keyword>
<dbReference type="PIRSF" id="PIRSF006076">
    <property type="entry name" value="OM_assembly_OMP85"/>
    <property type="match status" value="1"/>
</dbReference>
<evidence type="ECO:0000256" key="3">
    <source>
        <dbReference type="ARBA" id="ARBA00022692"/>
    </source>
</evidence>
<keyword evidence="5" id="KW-0472">Membrane</keyword>
<dbReference type="STRING" id="29524.SAMN02745171_00238"/>
<dbReference type="Proteomes" id="UP000190121">
    <property type="component" value="Unassembled WGS sequence"/>
</dbReference>
<evidence type="ECO:0000256" key="4">
    <source>
        <dbReference type="ARBA" id="ARBA00022729"/>
    </source>
</evidence>
<evidence type="ECO:0000259" key="8">
    <source>
        <dbReference type="PROSITE" id="PS51779"/>
    </source>
</evidence>
<dbReference type="EMBL" id="FUXE01000002">
    <property type="protein sequence ID" value="SJZ47910.1"/>
    <property type="molecule type" value="Genomic_DNA"/>
</dbReference>
<accession>A0A1T4L047</accession>
<evidence type="ECO:0000256" key="7">
    <source>
        <dbReference type="SAM" id="SignalP"/>
    </source>
</evidence>
<evidence type="ECO:0000256" key="1">
    <source>
        <dbReference type="ARBA" id="ARBA00004370"/>
    </source>
</evidence>
<dbReference type="InterPro" id="IPR034746">
    <property type="entry name" value="POTRA"/>
</dbReference>
<dbReference type="AlphaFoldDB" id="A0A1T4L047"/>
<evidence type="ECO:0000256" key="5">
    <source>
        <dbReference type="ARBA" id="ARBA00023136"/>
    </source>
</evidence>
<proteinExistence type="predicted"/>
<protein>
    <submittedName>
        <fullName evidence="9">Beta-barrel assembly machine subunit BamA</fullName>
    </submittedName>
</protein>
<dbReference type="PROSITE" id="PS51779">
    <property type="entry name" value="POTRA"/>
    <property type="match status" value="1"/>
</dbReference>
<feature type="chain" id="PRO_5012888254" evidence="7">
    <location>
        <begin position="42"/>
        <end position="923"/>
    </location>
</feature>
<evidence type="ECO:0000313" key="10">
    <source>
        <dbReference type="Proteomes" id="UP000190121"/>
    </source>
</evidence>
<evidence type="ECO:0000313" key="9">
    <source>
        <dbReference type="EMBL" id="SJZ47910.1"/>
    </source>
</evidence>
<sequence length="923" mass="104717">MKMIIKRSINASKLYFMKKNNLFKILFLSGVLAVSPSFAQAQQDTTKKETPSPIQIDYMRPVSRRIADIKIVGGEGYNPSVLISLSGLNVGDVVEVPGIAFSDAVRRFMRNGYFDNAQIMVTKEEGNNIWLEIHLKQRPKISSINYVGVKQSERKELEQRTGLRAEMQLTPNIVDRTKQIITKYFEEQGYSNMAVEVEQQPDLSRQNHVLVTVNIDKKNKIKVDHIEFVGNKSLSDNALKASMKQTNEVFAPFKKGRLWSSIVEIFSPKKYIETEYKTDLEKLLARYHEAGYRDAEITGQEVTPMPGNDKRVKIRIEIDEGKKYYIKDLRFVGNTKYSSDYLMAVLGVKAGELYNQKKLEDRLITDEDAVSNLYYNNGYIFAHIDPIETHVTTDSVTLDLRVVEGPQATINKVLIKGNDLVYDNVIRRELFTKPGKLFSKEDLMTSWMSLNQLNQFDPEKSIPKPVPNPQDGTVDIEYNLEAKRSDKFELSFGWSQAGLIASVGIQFTNFSIYNLFHPSMYKGFIPQGDGQTLAVSATTNGRYYQQYSIQFMDPWFGGKRPNFFSTRLFYSRQTALDTKFYNNQIGSIGYNPYGYGSYGGYGGYGYGGYGYDGYGGYGGYGENTLLEKAYNPNQSLQILGGSITYGKRLNWPDNWFRFTTSLNYNYYLLRDWVYDTFEGFHDGSANDLNLQITFSRSSIDNPIYTRRGSDFSLSVSATPPYSLFDKVDYSNPRLPSADRYRFVEYHKWRFSGKVFTPLANPQTVQYTPVLMNRFDIGILGSYNPYKRSPFGTYYMGGDGMSSYVGGYMNESIGLRGYRNGSIAGGNYDYATAFVRLATELRVPILFQGQTNVWALAFLEAGNAWSNISDINPFNLKRSAGVGVRITLPMIGLLGLDWGYGFDRPDGSATRGGSNIHFILGQEF</sequence>
<gene>
    <name evidence="9" type="ORF">SAMN02745171_00238</name>
</gene>
<feature type="signal peptide" evidence="7">
    <location>
        <begin position="1"/>
        <end position="41"/>
    </location>
</feature>
<reference evidence="10" key="1">
    <citation type="submission" date="2017-02" db="EMBL/GenBank/DDBJ databases">
        <authorList>
            <person name="Varghese N."/>
            <person name="Submissions S."/>
        </authorList>
    </citation>
    <scope>NUCLEOTIDE SEQUENCE [LARGE SCALE GENOMIC DNA]</scope>
    <source>
        <strain evidence="10">ATCC 51356</strain>
    </source>
</reference>
<dbReference type="Pfam" id="PF07244">
    <property type="entry name" value="POTRA"/>
    <property type="match status" value="4"/>
</dbReference>